<keyword evidence="7" id="KW-1185">Reference proteome</keyword>
<keyword evidence="4" id="KW-0802">TPR repeat</keyword>
<name>A0A8S1ZGV2_ARAAE</name>
<comment type="subcellular location">
    <subcellularLocation>
        <location evidence="1">Nucleus</location>
    </subcellularLocation>
</comment>
<dbReference type="Pfam" id="PF23354">
    <property type="entry name" value="TPR_NUP160_120_M"/>
    <property type="match status" value="1"/>
</dbReference>
<feature type="repeat" description="TPR" evidence="4">
    <location>
        <begin position="1572"/>
        <end position="1605"/>
    </location>
</feature>
<dbReference type="InterPro" id="IPR056536">
    <property type="entry name" value="TPR_NUP160_C"/>
</dbReference>
<evidence type="ECO:0000259" key="5">
    <source>
        <dbReference type="PROSITE" id="PS50280"/>
    </source>
</evidence>
<organism evidence="6 7">
    <name type="scientific">Arabidopsis arenosa</name>
    <name type="common">Sand rock-cress</name>
    <name type="synonym">Cardaminopsis arenosa</name>
    <dbReference type="NCBI Taxonomy" id="38785"/>
    <lineage>
        <taxon>Eukaryota</taxon>
        <taxon>Viridiplantae</taxon>
        <taxon>Streptophyta</taxon>
        <taxon>Embryophyta</taxon>
        <taxon>Tracheophyta</taxon>
        <taxon>Spermatophyta</taxon>
        <taxon>Magnoliopsida</taxon>
        <taxon>eudicotyledons</taxon>
        <taxon>Gunneridae</taxon>
        <taxon>Pentapetalae</taxon>
        <taxon>rosids</taxon>
        <taxon>malvids</taxon>
        <taxon>Brassicales</taxon>
        <taxon>Brassicaceae</taxon>
        <taxon>Camelineae</taxon>
        <taxon>Arabidopsis</taxon>
    </lineage>
</organism>
<dbReference type="GO" id="GO:0005643">
    <property type="term" value="C:nuclear pore"/>
    <property type="evidence" value="ECO:0007669"/>
    <property type="project" value="TreeGrafter"/>
</dbReference>
<dbReference type="Pfam" id="PF23347">
    <property type="entry name" value="TPR_Nup160_C"/>
    <property type="match status" value="1"/>
</dbReference>
<dbReference type="SUPFAM" id="SSF48452">
    <property type="entry name" value="TPR-like"/>
    <property type="match status" value="1"/>
</dbReference>
<keyword evidence="2" id="KW-0813">Transport</keyword>
<dbReference type="InterPro" id="IPR021717">
    <property type="entry name" value="Nucleoporin_Nup160"/>
</dbReference>
<dbReference type="InterPro" id="IPR001214">
    <property type="entry name" value="SET_dom"/>
</dbReference>
<dbReference type="SMART" id="SM00028">
    <property type="entry name" value="TPR"/>
    <property type="match status" value="4"/>
</dbReference>
<accession>A0A8S1ZGV2</accession>
<dbReference type="InterPro" id="IPR046341">
    <property type="entry name" value="SET_dom_sf"/>
</dbReference>
<dbReference type="PANTHER" id="PTHR21286">
    <property type="entry name" value="NUCLEAR PORE COMPLEX PROTEIN NUP160"/>
    <property type="match status" value="1"/>
</dbReference>
<dbReference type="Gene3D" id="2.170.270.10">
    <property type="entry name" value="SET domain"/>
    <property type="match status" value="2"/>
</dbReference>
<dbReference type="Gene3D" id="1.25.40.10">
    <property type="entry name" value="Tetratricopeptide repeat domain"/>
    <property type="match status" value="2"/>
</dbReference>
<gene>
    <name evidence="6" type="ORF">AARE701A_LOCUS2674</name>
</gene>
<dbReference type="Gene3D" id="6.10.140.2220">
    <property type="match status" value="1"/>
</dbReference>
<evidence type="ECO:0000256" key="2">
    <source>
        <dbReference type="ARBA" id="ARBA00022448"/>
    </source>
</evidence>
<feature type="domain" description="SET" evidence="5">
    <location>
        <begin position="1727"/>
        <end position="2031"/>
    </location>
</feature>
<dbReference type="InterPro" id="IPR011990">
    <property type="entry name" value="TPR-like_helical_dom_sf"/>
</dbReference>
<protein>
    <recommendedName>
        <fullName evidence="5">SET domain-containing protein</fullName>
    </recommendedName>
</protein>
<evidence type="ECO:0000256" key="3">
    <source>
        <dbReference type="ARBA" id="ARBA00023242"/>
    </source>
</evidence>
<evidence type="ECO:0000256" key="1">
    <source>
        <dbReference type="ARBA" id="ARBA00004123"/>
    </source>
</evidence>
<dbReference type="Pfam" id="PF17238">
    <property type="entry name" value="NUP160_helical_2"/>
    <property type="match status" value="1"/>
</dbReference>
<dbReference type="Proteomes" id="UP000682877">
    <property type="component" value="Chromosome 1"/>
</dbReference>
<evidence type="ECO:0000313" key="6">
    <source>
        <dbReference type="EMBL" id="CAE5959125.1"/>
    </source>
</evidence>
<dbReference type="SUPFAM" id="SSF82199">
    <property type="entry name" value="SET domain"/>
    <property type="match status" value="1"/>
</dbReference>
<evidence type="ECO:0000313" key="7">
    <source>
        <dbReference type="Proteomes" id="UP000682877"/>
    </source>
</evidence>
<dbReference type="PROSITE" id="PS50005">
    <property type="entry name" value="TPR"/>
    <property type="match status" value="1"/>
</dbReference>
<dbReference type="GO" id="GO:0017056">
    <property type="term" value="F:structural constituent of nuclear pore"/>
    <property type="evidence" value="ECO:0007669"/>
    <property type="project" value="TreeGrafter"/>
</dbReference>
<dbReference type="InterPro" id="IPR019734">
    <property type="entry name" value="TPR_rpt"/>
</dbReference>
<dbReference type="InterPro" id="IPR056535">
    <property type="entry name" value="TPR_NUP160_M"/>
</dbReference>
<sequence>MEENRRNSFAGMEVPVAGGGNVVKWIEISVPSPSVSSSSIGANSSEDYECVQLPSYEDYASSSVIGEPPISFVWRINKTSPNALELLQLSAKSGFPITGMRFVFAQTLSPFAFVYADKGSDSGRLVYFLYALTPSGVVYVLQLSNTSAYKSGSVFPVDHLIHLDVRPYLNETRVTSVAALPGFIFLGRSDGCVSCFQPVVYFQKSSGFHQELRDDTGFGRLWGFVRHVLGTVVAAIQDLFISEVHGRNYICVLHADGALRVWDILTYSRVLCQSIAAKNLEGVMCVRLWLGKADYDSGIIPLAVLYRKSMDDSMDVITVYGLHFSSGEGIALSLDSGLQNIPLKEGELRDVRFTSDKIWTLKADELTSHMLFQKSNTMEAQSYTLQEDYISEQLFLSSRTSSQDLLLTTHSLFSSAKDQIMGFISSIFLRRLLCPGIFHNVALRLTLMDHNKHWTDSEFQSLSLDELTSEILLLVEHEVTAETSISVFHWWKNFCTCYLHHWCKNNEPRTLLVQSDVIGLVRNNSVSLFFRLENAEHSLGGSSSEHSNLTSLGLGVSHNEHEILAEVLRCTSKISKQWGGAPYAMYYESITGKPVISSDEIVPLLVNILESGYSTTIGQRTWSDLGADRAWEKELEAHKNLRTFSIDMLLSLSALCQRAGSWEKVFTIMEHYLQYLVPKKSMQKNDGEALSDICSSILVQATSQFVKVMFESAFDIFLLVSYLLNIAGQVNMSQQDMCKLRLELLPMIQDIVSEWLIILFFVTTPAESTSMEDFSLKLSSLQIDSSIDKRSWNTMLGKCGFSLAFILLFSDRSCIVDSRFNLRYLPSSQIITSLVQNFISWIRYSKTGEESSSLLRRSTELSLRLIRNGQSDAVERILVVVEASLRGEKTFGCSQDASGDWCLLQHLRGCCLLDQVQRGACGILRERKIIDAIRCFFRASSGEGSWKALHSLSKEAGFSPATTGPSISDGSMSCATWKLQYYEWAMQIFERYNISEGACQFAYAALEQVDEAYDFIERTEEFDLTKAATDTRGRLWANVFKFTLDLNLLNDAYCAIISNPDEEIKRICLRRFIIVLFECGKTKILSDGHLPFIGLTEKITQELFWKAGRSEIMMKPNPYKLLYAYEMRRHNWRMAASYMYQFSARLRSEAACKDYKHMSLVLQERLNGLSAAINALALVHPGYAWIDPVPEESTRYPVKKARRAEEEQLRSNDQPKGEQSCIDIEKLQNEFVFTTAEYMLSLKNFGWTYSGLEKPPSDLVDLLVQANLYDMAFTVVLKFWSGSALKRELEKIFENMAIKCCPAKGALWTSNDLRPNLMLISNDEEVTHSPDRSPAVQGSKLAGDWEILEVYLKRYIDIHARLPVSVASTLLQADSCIELPLWLVQMFKDGQKEKALGMAGKEASPASLFQLYVDYGRLTEATNLLLEYMESFASSKPAEVLKRKKVSGVWFPYTTVERLWWELEKTMNSGRMVEQCHKLKEQLHHALLNHLKLLKVDSNDAVSSATAATMEKLKSLIPEDLLQTVKSSSVDDLLTSTSSLLRLFLGLPQFHQAVSELADPELGCCGKNEETSLDLKRRGNHCFRSRDFDDALRFYSKALRVAPPDAIDGDKSLLASLFLNRANVLHNLGLLKESLRDCHRALRIDPCYAKAWYRRGKLNTLLGNYKDAFRDITVSMSLESSPVGKKQLQNELKAIPDYQNKQTSEHNEYYPSNYAGADQLPSVQMEVKLCCVSTKEKGRGMVSECDIEEASVIHVEKPFSVVISKNCRETHCHFCLNELPADTLPCPSCAIPVYCSESCQIQSVGMLSTNEMDKRRNFQNLPDDIVEHIKGVTSADMYYSETEYIQEHQHECRGANWPAVLPSNAVLAGRVIMKLINQGKADTDLSNLQEILELSHSYSKMNSESKLELHLLSIVLIWCLSKSSCPNLSVCEASVSQTIILLSQIKVNSIAVVRMKSSGDSFKCIPSGNVSAKEPIQSLEQIRVGQALYKTGSLFNHSCKPNIHLYFLSRGLVMRTTEFVPMGCPLELSYGPEVGKWDCKNRIRFLEEEYFFHCRCRGCAQINISDLVINGYRCVNTNCTGVVLDSNVATCESEKLNHFFTAPRNLDQQVQVREKVDADVGEVASSLLSKPRGSLHIEPEICLKCGSHCDIENSHAEVNKAWNHMRRVEELMNSGRANYSVLSDCLRSIAVLRTFLHMYNKDIADAEDKVAQACYLAGELVDARKHCEASIKILKRLYEDEHVVIGNEMVKLASIQLASGDSSGALHTTKSLSQIFSKYYGSHAETLFSYLPCLKQEAAKPVNLSTS</sequence>
<proteinExistence type="predicted"/>
<evidence type="ECO:0000256" key="4">
    <source>
        <dbReference type="PROSITE-ProRule" id="PRU00339"/>
    </source>
</evidence>
<keyword evidence="3" id="KW-0539">Nucleus</keyword>
<dbReference type="EMBL" id="LR999451">
    <property type="protein sequence ID" value="CAE5959125.1"/>
    <property type="molecule type" value="Genomic_DNA"/>
</dbReference>
<reference evidence="6" key="1">
    <citation type="submission" date="2021-01" db="EMBL/GenBank/DDBJ databases">
        <authorList>
            <person name="Bezrukov I."/>
        </authorList>
    </citation>
    <scope>NUCLEOTIDE SEQUENCE</scope>
</reference>
<dbReference type="InterPro" id="IPR059141">
    <property type="entry name" value="Beta-prop_Nup120_160"/>
</dbReference>
<dbReference type="InterPro" id="IPR035192">
    <property type="entry name" value="NUP160_hel_plant"/>
</dbReference>
<dbReference type="PANTHER" id="PTHR21286:SF0">
    <property type="entry name" value="NUCLEAR PORE COMPLEX PROTEIN NUP160"/>
    <property type="match status" value="1"/>
</dbReference>
<dbReference type="Pfam" id="PF11715">
    <property type="entry name" value="Beta-prop_Nup120_160"/>
    <property type="match status" value="1"/>
</dbReference>
<dbReference type="PROSITE" id="PS50280">
    <property type="entry name" value="SET"/>
    <property type="match status" value="1"/>
</dbReference>